<reference evidence="2 3" key="1">
    <citation type="journal article" date="2006" name="Nature">
        <title>Global trends of whole-genome duplications revealed by the ciliate Paramecium tetraurelia.</title>
        <authorList>
            <consortium name="Genoscope"/>
            <person name="Aury J.-M."/>
            <person name="Jaillon O."/>
            <person name="Duret L."/>
            <person name="Noel B."/>
            <person name="Jubin C."/>
            <person name="Porcel B.M."/>
            <person name="Segurens B."/>
            <person name="Daubin V."/>
            <person name="Anthouard V."/>
            <person name="Aiach N."/>
            <person name="Arnaiz O."/>
            <person name="Billaut A."/>
            <person name="Beisson J."/>
            <person name="Blanc I."/>
            <person name="Bouhouche K."/>
            <person name="Camara F."/>
            <person name="Duharcourt S."/>
            <person name="Guigo R."/>
            <person name="Gogendeau D."/>
            <person name="Katinka M."/>
            <person name="Keller A.-M."/>
            <person name="Kissmehl R."/>
            <person name="Klotz C."/>
            <person name="Koll F."/>
            <person name="Le Moue A."/>
            <person name="Lepere C."/>
            <person name="Malinsky S."/>
            <person name="Nowacki M."/>
            <person name="Nowak J.K."/>
            <person name="Plattner H."/>
            <person name="Poulain J."/>
            <person name="Ruiz F."/>
            <person name="Serrano V."/>
            <person name="Zagulski M."/>
            <person name="Dessen P."/>
            <person name="Betermier M."/>
            <person name="Weissenbach J."/>
            <person name="Scarpelli C."/>
            <person name="Schachter V."/>
            <person name="Sperling L."/>
            <person name="Meyer E."/>
            <person name="Cohen J."/>
            <person name="Wincker P."/>
        </authorList>
    </citation>
    <scope>NUCLEOTIDE SEQUENCE [LARGE SCALE GENOMIC DNA]</scope>
    <source>
        <strain evidence="2 3">Stock d4-2</strain>
    </source>
</reference>
<dbReference type="AlphaFoldDB" id="A0DEA1"/>
<evidence type="ECO:0000313" key="3">
    <source>
        <dbReference type="Proteomes" id="UP000000600"/>
    </source>
</evidence>
<dbReference type="Proteomes" id="UP000000600">
    <property type="component" value="Unassembled WGS sequence"/>
</dbReference>
<keyword evidence="1" id="KW-0812">Transmembrane</keyword>
<gene>
    <name evidence="2" type="ORF">GSPATT00039452001</name>
</gene>
<dbReference type="RefSeq" id="XP_001448765.1">
    <property type="nucleotide sequence ID" value="XM_001448728.1"/>
</dbReference>
<name>A0DEA1_PARTE</name>
<dbReference type="GeneID" id="5034550"/>
<evidence type="ECO:0000313" key="2">
    <source>
        <dbReference type="EMBL" id="CAK81368.1"/>
    </source>
</evidence>
<feature type="transmembrane region" description="Helical" evidence="1">
    <location>
        <begin position="35"/>
        <end position="53"/>
    </location>
</feature>
<feature type="transmembrane region" description="Helical" evidence="1">
    <location>
        <begin position="73"/>
        <end position="90"/>
    </location>
</feature>
<evidence type="ECO:0008006" key="4">
    <source>
        <dbReference type="Google" id="ProtNLM"/>
    </source>
</evidence>
<protein>
    <recommendedName>
        <fullName evidence="4">Transmembrane protein</fullName>
    </recommendedName>
</protein>
<dbReference type="InParanoid" id="A0DEA1"/>
<dbReference type="HOGENOM" id="CLU_2228400_0_0_1"/>
<organism evidence="2 3">
    <name type="scientific">Paramecium tetraurelia</name>
    <dbReference type="NCBI Taxonomy" id="5888"/>
    <lineage>
        <taxon>Eukaryota</taxon>
        <taxon>Sar</taxon>
        <taxon>Alveolata</taxon>
        <taxon>Ciliophora</taxon>
        <taxon>Intramacronucleata</taxon>
        <taxon>Oligohymenophorea</taxon>
        <taxon>Peniculida</taxon>
        <taxon>Parameciidae</taxon>
        <taxon>Paramecium</taxon>
    </lineage>
</organism>
<dbReference type="EMBL" id="CT868402">
    <property type="protein sequence ID" value="CAK81368.1"/>
    <property type="molecule type" value="Genomic_DNA"/>
</dbReference>
<evidence type="ECO:0000256" key="1">
    <source>
        <dbReference type="SAM" id="Phobius"/>
    </source>
</evidence>
<proteinExistence type="predicted"/>
<dbReference type="KEGG" id="ptm:GSPATT00039452001"/>
<keyword evidence="1" id="KW-0472">Membrane</keyword>
<accession>A0DEA1</accession>
<sequence>MQSASLVMVLNQHLILIKLLDYFKQRADIKQQHLLIILELYIHYVFLLMGPYQQLVIKITRYFYMIQKNKLDFKILVFIVILKILHLKIYKTINRQKVVFYLFITS</sequence>
<keyword evidence="3" id="KW-1185">Reference proteome</keyword>
<keyword evidence="1" id="KW-1133">Transmembrane helix</keyword>